<evidence type="ECO:0000259" key="7">
    <source>
        <dbReference type="PROSITE" id="PS50011"/>
    </source>
</evidence>
<keyword evidence="10" id="KW-1185">Reference proteome</keyword>
<accession>A0ABX8I103</accession>
<dbReference type="PANTHER" id="PTHR43895">
    <property type="entry name" value="CALCIUM/CALMODULIN-DEPENDENT PROTEIN KINASE KINASE-RELATED"/>
    <property type="match status" value="1"/>
</dbReference>
<feature type="compositionally biased region" description="Basic and acidic residues" evidence="6">
    <location>
        <begin position="133"/>
        <end position="143"/>
    </location>
</feature>
<feature type="domain" description="Pru" evidence="8">
    <location>
        <begin position="1"/>
        <end position="126"/>
    </location>
</feature>
<evidence type="ECO:0000256" key="1">
    <source>
        <dbReference type="ARBA" id="ARBA00022527"/>
    </source>
</evidence>
<dbReference type="Pfam" id="PF04683">
    <property type="entry name" value="Rpn13_ADRM1_Pru"/>
    <property type="match status" value="1"/>
</dbReference>
<feature type="compositionally biased region" description="Polar residues" evidence="6">
    <location>
        <begin position="1197"/>
        <end position="1217"/>
    </location>
</feature>
<evidence type="ECO:0000256" key="2">
    <source>
        <dbReference type="ARBA" id="ARBA00022679"/>
    </source>
</evidence>
<name>A0ABX8I103_9ASCO</name>
<feature type="domain" description="Protein kinase" evidence="7">
    <location>
        <begin position="321"/>
        <end position="710"/>
    </location>
</feature>
<dbReference type="Proteomes" id="UP000825434">
    <property type="component" value="Chromosome 1"/>
</dbReference>
<dbReference type="Gene3D" id="2.30.29.70">
    <property type="entry name" value="Proteasomal ubiquitin receptor Rpn13/ADRM1"/>
    <property type="match status" value="1"/>
</dbReference>
<evidence type="ECO:0000256" key="6">
    <source>
        <dbReference type="SAM" id="MobiDB-lite"/>
    </source>
</evidence>
<dbReference type="InterPro" id="IPR000719">
    <property type="entry name" value="Prot_kinase_dom"/>
</dbReference>
<dbReference type="InterPro" id="IPR011009">
    <property type="entry name" value="Kinase-like_dom_sf"/>
</dbReference>
<feature type="compositionally biased region" description="Polar residues" evidence="6">
    <location>
        <begin position="795"/>
        <end position="807"/>
    </location>
</feature>
<dbReference type="PANTHER" id="PTHR43895:SF152">
    <property type="entry name" value="SERINE_THREONINE-PROTEIN KINASE TOS3"/>
    <property type="match status" value="1"/>
</dbReference>
<keyword evidence="5" id="KW-0067">ATP-binding</keyword>
<dbReference type="EMBL" id="CP076661">
    <property type="protein sequence ID" value="QWU86759.1"/>
    <property type="molecule type" value="Genomic_DNA"/>
</dbReference>
<keyword evidence="3" id="KW-0547">Nucleotide-binding</keyword>
<feature type="compositionally biased region" description="Polar residues" evidence="6">
    <location>
        <begin position="295"/>
        <end position="310"/>
    </location>
</feature>
<dbReference type="SMART" id="SM00220">
    <property type="entry name" value="S_TKc"/>
    <property type="match status" value="1"/>
</dbReference>
<dbReference type="InterPro" id="IPR008271">
    <property type="entry name" value="Ser/Thr_kinase_AS"/>
</dbReference>
<evidence type="ECO:0000313" key="10">
    <source>
        <dbReference type="Proteomes" id="UP000825434"/>
    </source>
</evidence>
<evidence type="ECO:0000256" key="3">
    <source>
        <dbReference type="ARBA" id="ARBA00022741"/>
    </source>
</evidence>
<feature type="region of interest" description="Disordered" evidence="6">
    <location>
        <begin position="274"/>
        <end position="362"/>
    </location>
</feature>
<dbReference type="InterPro" id="IPR038108">
    <property type="entry name" value="RPN13_DEUBAD_sf"/>
</dbReference>
<feature type="compositionally biased region" description="Polar residues" evidence="6">
    <location>
        <begin position="912"/>
        <end position="953"/>
    </location>
</feature>
<feature type="region of interest" description="Disordered" evidence="6">
    <location>
        <begin position="127"/>
        <end position="147"/>
    </location>
</feature>
<keyword evidence="4" id="KW-0418">Kinase</keyword>
<keyword evidence="2" id="KW-0808">Transferase</keyword>
<evidence type="ECO:0008006" key="11">
    <source>
        <dbReference type="Google" id="ProtNLM"/>
    </source>
</evidence>
<organism evidence="9 10">
    <name type="scientific">Candidozyma haemuli</name>
    <dbReference type="NCBI Taxonomy" id="45357"/>
    <lineage>
        <taxon>Eukaryota</taxon>
        <taxon>Fungi</taxon>
        <taxon>Dikarya</taxon>
        <taxon>Ascomycota</taxon>
        <taxon>Saccharomycotina</taxon>
        <taxon>Pichiomycetes</taxon>
        <taxon>Metschnikowiaceae</taxon>
        <taxon>Candidozyma</taxon>
    </lineage>
</organism>
<dbReference type="Gene3D" id="3.30.200.20">
    <property type="entry name" value="Phosphorylase Kinase, domain 1"/>
    <property type="match status" value="1"/>
</dbReference>
<feature type="region of interest" description="Disordered" evidence="6">
    <location>
        <begin position="1193"/>
        <end position="1226"/>
    </location>
</feature>
<dbReference type="InterPro" id="IPR038633">
    <property type="entry name" value="Rpn13/ADRM1_Pru_sf"/>
</dbReference>
<evidence type="ECO:0000259" key="8">
    <source>
        <dbReference type="PROSITE" id="PS51917"/>
    </source>
</evidence>
<dbReference type="SUPFAM" id="SSF56112">
    <property type="entry name" value="Protein kinase-like (PK-like)"/>
    <property type="match status" value="1"/>
</dbReference>
<feature type="compositionally biased region" description="Polar residues" evidence="6">
    <location>
        <begin position="1040"/>
        <end position="1049"/>
    </location>
</feature>
<feature type="region of interest" description="Disordered" evidence="6">
    <location>
        <begin position="1040"/>
        <end position="1087"/>
    </location>
</feature>
<protein>
    <recommendedName>
        <fullName evidence="11">Protein kinase domain-containing protein</fullName>
    </recommendedName>
</protein>
<feature type="region of interest" description="Disordered" evidence="6">
    <location>
        <begin position="780"/>
        <end position="807"/>
    </location>
</feature>
<dbReference type="PROSITE" id="PS00108">
    <property type="entry name" value="PROTEIN_KINASE_ST"/>
    <property type="match status" value="1"/>
</dbReference>
<dbReference type="InterPro" id="IPR044868">
    <property type="entry name" value="Rpn13/ADRM1_Pru"/>
</dbReference>
<keyword evidence="1" id="KW-0723">Serine/threonine-protein kinase</keyword>
<proteinExistence type="predicted"/>
<evidence type="ECO:0000313" key="9">
    <source>
        <dbReference type="EMBL" id="QWU86759.1"/>
    </source>
</evidence>
<dbReference type="PROSITE" id="PS50011">
    <property type="entry name" value="PROTEIN_KINASE_DOM"/>
    <property type="match status" value="1"/>
</dbReference>
<dbReference type="Gene3D" id="1.10.2020.20">
    <property type="match status" value="1"/>
</dbReference>
<evidence type="ECO:0000256" key="5">
    <source>
        <dbReference type="ARBA" id="ARBA00022840"/>
    </source>
</evidence>
<dbReference type="Gene3D" id="1.10.510.10">
    <property type="entry name" value="Transferase(Phosphotransferase) domain 1"/>
    <property type="match status" value="1"/>
</dbReference>
<feature type="region of interest" description="Disordered" evidence="6">
    <location>
        <begin position="907"/>
        <end position="953"/>
    </location>
</feature>
<gene>
    <name evidence="9" type="ORF">CA3LBN_000977</name>
</gene>
<dbReference type="PROSITE" id="PS51917">
    <property type="entry name" value="PRU"/>
    <property type="match status" value="1"/>
</dbReference>
<dbReference type="Pfam" id="PF00069">
    <property type="entry name" value="Pkinase"/>
    <property type="match status" value="1"/>
</dbReference>
<reference evidence="9 10" key="1">
    <citation type="submission" date="2021-06" db="EMBL/GenBank/DDBJ databases">
        <title>Candida outbreak in Lebanon.</title>
        <authorList>
            <person name="Finianos M."/>
        </authorList>
    </citation>
    <scope>NUCLEOTIDE SEQUENCE [LARGE SCALE GENOMIC DNA]</scope>
    <source>
        <strain evidence="9">CA3LBN</strain>
    </source>
</reference>
<dbReference type="CDD" id="cd14008">
    <property type="entry name" value="STKc_LKB1_CaMKK"/>
    <property type="match status" value="1"/>
</dbReference>
<evidence type="ECO:0000256" key="4">
    <source>
        <dbReference type="ARBA" id="ARBA00022777"/>
    </source>
</evidence>
<sequence length="1307" mass="145693">MSKTIKFNAGKVQYDEETKKCTPLPHKGQVVIKPSEEEEDFFSFQWTPKSSSGNVERDDLLIIPGDVTFKHVKSCKTGRVISLTFLSSGAKHLYWLQDVGDDEQLDHLTTKDERLLSSVQALVALEEDEPEEVKEQPVEEKQKQRTQAPITAIDDLLTTDVIEKHLSSLSSEELEEKYGDLLPEGVKPTKEDIARVVRNGFFQQANKELSSTILNNGVGQILASSLGYEYKGEGIDAFLEGLRKSKSSWADFSPTFHRSYQFNFGQLGMPPDSLKVKPKSSLPATGVSVADDITPTMSASEDPQHRSNSIPKRPSMPKTSDSEDKSLRPNLFGKVANLLQRSSHTKPCRRPHTESGHPAAIKATTEIGQRNELRVSRIVNRKNKKERRLLSKRGSIASPNHPYSDYETKIRREIAIMKRCDHKYIVNLREVLDDRRSHKIYLVLEYLEKGEIKWKRSTPIKSPAPLHDSQESNIPCCETKSHHKTEASPLDDNELLADIYSPNLTFRQSRKVFRDVLLGLEYLHMQGIIHRDIKPANLLVGSDNTVKISDFGVSFASYLGNTDEGFCMTEAELAKTVGTPAFFAPELCRTTFSASNSTIQMTSLEKEQSDPKSGSETPKITYKIDIWSLGVTLYCLLFGKVPFNAESEFALFDVIVNQEVVFPESKDAFHSPQEVSDEEFELAKDLIRKLLDKNSETRLTISAIKEHPFVLMDLEDDVDKIHEFFFINSLETAAAFDSLRNHEITKEELDDAVIGVGNRIQGSFLHALRSRDSEALRKAALKMEASTSSSDESSNLATRTNSNTMGYNPSINNSVILSESVQTPPMGLSRAHLQTYDAGSFLNRNNLLFQDVLETNSSSSSRRGSVNGFQEAPQIETKRNVGGDLYLKNQSVIDTFKGIQQLDQKRRKSSAFLHSNASTPSSPRPSKTEYISGSESKHPLSQPQAIPMSTDSSISSKIKVGPISIDNKRRASSVISLPLTESFASLDSFNDEYLTHKYHEFRKKKHGGFLPEPGVINSDPDLGGKPDAFDSINEKFRNFNLGSSMSGMKNSRETKTNEGVAPTSRSSCSGSGSGSGSESESESDEEAGNLTLKFSSKVTPRGRPPFLSLSNRALSHDSNLPDLIHHQNKVYDVPVVFQNDLVEFEDVPEGLMGNVQKAADTDMSTSVSVLSSNSNATITFDQEEQPSLLQIPRKPSVQRSPLRNQVNLDSYSNGSSSQEREARVNDAVPGVAKSAMRSGYFRNHYKKEPVHSPFPKSKHLENDRESVVKQQMREGTELARPVYQRSNSITLGLLQHIRPDPIKEEAI</sequence>